<dbReference type="Pfam" id="PF24466">
    <property type="entry name" value="DUF7578"/>
    <property type="match status" value="1"/>
</dbReference>
<accession>A0A2V2WWW1</accession>
<organism evidence="2 3">
    <name type="scientific">Trypanosoma cruzi</name>
    <dbReference type="NCBI Taxonomy" id="5693"/>
    <lineage>
        <taxon>Eukaryota</taxon>
        <taxon>Discoba</taxon>
        <taxon>Euglenozoa</taxon>
        <taxon>Kinetoplastea</taxon>
        <taxon>Metakinetoplastina</taxon>
        <taxon>Trypanosomatida</taxon>
        <taxon>Trypanosomatidae</taxon>
        <taxon>Trypanosoma</taxon>
        <taxon>Schizotrypanum</taxon>
    </lineage>
</organism>
<dbReference type="EMBL" id="PRFC01000046">
    <property type="protein sequence ID" value="PWV13056.1"/>
    <property type="molecule type" value="Genomic_DNA"/>
</dbReference>
<reference evidence="2 3" key="1">
    <citation type="journal article" date="2018" name="Microb. Genom.">
        <title>Expanding an expanded genome: long-read sequencing of Trypanosoma cruzi.</title>
        <authorList>
            <person name="Berna L."/>
            <person name="Rodriguez M."/>
            <person name="Chiribao M.L."/>
            <person name="Parodi-Talice A."/>
            <person name="Pita S."/>
            <person name="Rijo G."/>
            <person name="Alvarez-Valin F."/>
            <person name="Robello C."/>
        </authorList>
    </citation>
    <scope>NUCLEOTIDE SEQUENCE [LARGE SCALE GENOMIC DNA]</scope>
    <source>
        <strain evidence="2 3">TCC</strain>
    </source>
</reference>
<comment type="caution">
    <text evidence="2">The sequence shown here is derived from an EMBL/GenBank/DDBJ whole genome shotgun (WGS) entry which is preliminary data.</text>
</comment>
<dbReference type="VEuPathDB" id="TriTrypDB:C4B63_17g327"/>
<dbReference type="VEuPathDB" id="TriTrypDB:C3747_46g181"/>
<evidence type="ECO:0000313" key="2">
    <source>
        <dbReference type="EMBL" id="PWV13056.1"/>
    </source>
</evidence>
<gene>
    <name evidence="2" type="ORF">C3747_46g181</name>
</gene>
<name>A0A2V2WWW1_TRYCR</name>
<dbReference type="InterPro" id="IPR056000">
    <property type="entry name" value="DUF7578"/>
</dbReference>
<sequence>MKLNDFLTMELDGRGVVDANRDVLMEEFLKNPKKYICDAGVLGEIQASGHYLSMKRAVRDEMVFDEDMRNLDENGVHKLLKWLLAAAEVKASVHDVAKGFLGVAVEEARDPTTSSAPIYLKGCSESVYNAGWHCVVEVLAARGREWKRGMGNHRIHGLTRQLA</sequence>
<proteinExistence type="predicted"/>
<dbReference type="NCBIfam" id="TIGR01631">
    <property type="entry name" value="Trypano_RHS"/>
    <property type="match status" value="1"/>
</dbReference>
<dbReference type="InterPro" id="IPR006518">
    <property type="entry name" value="Trypano_RHS"/>
</dbReference>
<dbReference type="VEuPathDB" id="TriTrypDB:TcG_11445"/>
<protein>
    <submittedName>
        <fullName evidence="2">Putative retrotransposon hot spot protein (RHS)</fullName>
    </submittedName>
</protein>
<feature type="domain" description="DUF7578" evidence="1">
    <location>
        <begin position="1"/>
        <end position="61"/>
    </location>
</feature>
<dbReference type="Proteomes" id="UP000246078">
    <property type="component" value="Unassembled WGS sequence"/>
</dbReference>
<dbReference type="AlphaFoldDB" id="A0A2V2WWW1"/>
<evidence type="ECO:0000259" key="1">
    <source>
        <dbReference type="Pfam" id="PF24466"/>
    </source>
</evidence>
<dbReference type="VEuPathDB" id="TriTrypDB:TcCL_NonESM08034"/>
<evidence type="ECO:0000313" key="3">
    <source>
        <dbReference type="Proteomes" id="UP000246078"/>
    </source>
</evidence>